<name>A0A0U0THG7_MYCTX</name>
<dbReference type="EMBL" id="CSAE01001413">
    <property type="protein sequence ID" value="COX60172.1"/>
    <property type="molecule type" value="Genomic_DNA"/>
</dbReference>
<sequence>MVTITRTPVDPTMLSARCSSALRYASKVGSPICVHRPSLTRSTVSQRPTISNATSGWSRLTCADHLAGQPSHSALCSRV</sequence>
<proteinExistence type="predicted"/>
<dbReference type="Proteomes" id="UP000039021">
    <property type="component" value="Unassembled WGS sequence"/>
</dbReference>
<evidence type="ECO:0000313" key="4">
    <source>
        <dbReference type="Proteomes" id="UP000039021"/>
    </source>
</evidence>
<organism evidence="1 3">
    <name type="scientific">Mycobacterium tuberculosis</name>
    <dbReference type="NCBI Taxonomy" id="1773"/>
    <lineage>
        <taxon>Bacteria</taxon>
        <taxon>Bacillati</taxon>
        <taxon>Actinomycetota</taxon>
        <taxon>Actinomycetes</taxon>
        <taxon>Mycobacteriales</taxon>
        <taxon>Mycobacteriaceae</taxon>
        <taxon>Mycobacterium</taxon>
        <taxon>Mycobacterium tuberculosis complex</taxon>
    </lineage>
</organism>
<reference evidence="3 4" key="3">
    <citation type="submission" date="2015-03" db="EMBL/GenBank/DDBJ databases">
        <authorList>
            <consortium name="Pathogen Informatics"/>
        </authorList>
    </citation>
    <scope>NUCLEOTIDE SEQUENCE [LARGE SCALE GENOMIC DNA]</scope>
    <source>
        <strain evidence="3">K00500041</strain>
        <strain evidence="4">N09902308</strain>
    </source>
</reference>
<dbReference type="AlphaFoldDB" id="A0A0U0THG7"/>
<evidence type="ECO:0000313" key="2">
    <source>
        <dbReference type="EMBL" id="COY88180.1"/>
    </source>
</evidence>
<evidence type="ECO:0000313" key="1">
    <source>
        <dbReference type="EMBL" id="COX60172.1"/>
    </source>
</evidence>
<protein>
    <submittedName>
        <fullName evidence="1">Uncharacterized protein</fullName>
    </submittedName>
</protein>
<reference evidence="2" key="2">
    <citation type="submission" date="2015-03" db="EMBL/GenBank/DDBJ databases">
        <authorList>
            <consortium name="Pathogen Informatics"/>
            <person name="Murphy D."/>
        </authorList>
    </citation>
    <scope>NUCLEOTIDE SEQUENCE</scope>
    <source>
        <strain evidence="2">N09902308</strain>
    </source>
</reference>
<gene>
    <name evidence="1" type="ORF">ERS007703_05366</name>
    <name evidence="2" type="ORF">ERS007739_03172</name>
</gene>
<dbReference type="Proteomes" id="UP000038802">
    <property type="component" value="Unassembled WGS sequence"/>
</dbReference>
<evidence type="ECO:0000313" key="3">
    <source>
        <dbReference type="Proteomes" id="UP000038802"/>
    </source>
</evidence>
<reference evidence="1" key="1">
    <citation type="submission" date="2015-03" db="EMBL/GenBank/DDBJ databases">
        <authorList>
            <person name="Murphy D."/>
        </authorList>
    </citation>
    <scope>NUCLEOTIDE SEQUENCE [LARGE SCALE GENOMIC DNA]</scope>
    <source>
        <strain evidence="1">K00500041</strain>
    </source>
</reference>
<dbReference type="EMBL" id="CSBK01001592">
    <property type="protein sequence ID" value="COY88180.1"/>
    <property type="molecule type" value="Genomic_DNA"/>
</dbReference>
<accession>A0A0U0THG7</accession>